<proteinExistence type="predicted"/>
<sequence>MGALRPIEPGCLIINHTGLNIFDLGGYCTLVVKYYCLKYSYFCYLNIKPSWVFNLQNHIYGCVFVKVMFRNYSYFRPKKCFKCSRVNRLSYSSCISFSRKKEESIIKNP</sequence>
<accession>A0AC34GJ24</accession>
<name>A0AC34GJ24_9BILA</name>
<evidence type="ECO:0000313" key="1">
    <source>
        <dbReference type="Proteomes" id="UP000887579"/>
    </source>
</evidence>
<reference evidence="2" key="1">
    <citation type="submission" date="2022-11" db="UniProtKB">
        <authorList>
            <consortium name="WormBaseParasite"/>
        </authorList>
    </citation>
    <scope>IDENTIFICATION</scope>
</reference>
<organism evidence="1 2">
    <name type="scientific">Panagrolaimus sp. ES5</name>
    <dbReference type="NCBI Taxonomy" id="591445"/>
    <lineage>
        <taxon>Eukaryota</taxon>
        <taxon>Metazoa</taxon>
        <taxon>Ecdysozoa</taxon>
        <taxon>Nematoda</taxon>
        <taxon>Chromadorea</taxon>
        <taxon>Rhabditida</taxon>
        <taxon>Tylenchina</taxon>
        <taxon>Panagrolaimomorpha</taxon>
        <taxon>Panagrolaimoidea</taxon>
        <taxon>Panagrolaimidae</taxon>
        <taxon>Panagrolaimus</taxon>
    </lineage>
</organism>
<protein>
    <submittedName>
        <fullName evidence="2">Uncharacterized protein</fullName>
    </submittedName>
</protein>
<evidence type="ECO:0000313" key="2">
    <source>
        <dbReference type="WBParaSite" id="ES5_v2.g29546.t1"/>
    </source>
</evidence>
<dbReference type="WBParaSite" id="ES5_v2.g29546.t1">
    <property type="protein sequence ID" value="ES5_v2.g29546.t1"/>
    <property type="gene ID" value="ES5_v2.g29546"/>
</dbReference>
<dbReference type="Proteomes" id="UP000887579">
    <property type="component" value="Unplaced"/>
</dbReference>